<evidence type="ECO:0000259" key="3">
    <source>
        <dbReference type="SMART" id="SM01008"/>
    </source>
</evidence>
<dbReference type="InterPro" id="IPR000674">
    <property type="entry name" value="Ald_Oxase/Xan_DH_a/b"/>
</dbReference>
<reference evidence="4 5" key="1">
    <citation type="submission" date="2018-08" db="EMBL/GenBank/DDBJ databases">
        <title>Meiothermus roseus NBRC 110900 genome sequencing project.</title>
        <authorList>
            <person name="Da Costa M.S."/>
            <person name="Albuquerque L."/>
            <person name="Raposo P."/>
            <person name="Froufe H.J.C."/>
            <person name="Barroso C.S."/>
            <person name="Egas C."/>
        </authorList>
    </citation>
    <scope>NUCLEOTIDE SEQUENCE [LARGE SCALE GENOMIC DNA]</scope>
    <source>
        <strain evidence="4 5">NBRC 110900</strain>
    </source>
</reference>
<gene>
    <name evidence="4" type="primary">coxL</name>
    <name evidence="4" type="ORF">Mrose_01499</name>
</gene>
<dbReference type="EC" id="1.2.5.3" evidence="4"/>
<protein>
    <submittedName>
        <fullName evidence="4">Carbon monoxide dehydrogenase large chain</fullName>
        <ecNumber evidence="4">1.2.5.3</ecNumber>
    </submittedName>
</protein>
<dbReference type="Gene3D" id="3.30.365.10">
    <property type="entry name" value="Aldehyde oxidase/xanthine dehydrogenase, molybdopterin binding domain"/>
    <property type="match status" value="4"/>
</dbReference>
<dbReference type="AlphaFoldDB" id="A0A399ETM2"/>
<dbReference type="InterPro" id="IPR036856">
    <property type="entry name" value="Ald_Oxase/Xan_DH_a/b_sf"/>
</dbReference>
<evidence type="ECO:0000256" key="2">
    <source>
        <dbReference type="ARBA" id="ARBA00023002"/>
    </source>
</evidence>
<dbReference type="Pfam" id="PF01315">
    <property type="entry name" value="Ald_Xan_dh_C"/>
    <property type="match status" value="1"/>
</dbReference>
<dbReference type="Pfam" id="PF20256">
    <property type="entry name" value="MoCoBD_2"/>
    <property type="match status" value="1"/>
</dbReference>
<name>A0A399ETM2_9DEIN</name>
<keyword evidence="2 4" id="KW-0560">Oxidoreductase</keyword>
<dbReference type="PANTHER" id="PTHR11908:SF132">
    <property type="entry name" value="ALDEHYDE OXIDASE 1-RELATED"/>
    <property type="match status" value="1"/>
</dbReference>
<dbReference type="Gene3D" id="3.90.1170.50">
    <property type="entry name" value="Aldehyde oxidase/xanthine dehydrogenase, a/b hammerhead"/>
    <property type="match status" value="1"/>
</dbReference>
<accession>A0A399ETM2</accession>
<dbReference type="GO" id="GO:0005506">
    <property type="term" value="F:iron ion binding"/>
    <property type="evidence" value="ECO:0007669"/>
    <property type="project" value="InterPro"/>
</dbReference>
<dbReference type="OrthoDB" id="9759099at2"/>
<proteinExistence type="predicted"/>
<sequence>MADVTKMVGKAIKRREDPKLIQGRGTFIDDIKLPGMLHAAVVRSPYAHAKIKRIDVSRALAHPGVVAVFTGEDMMDINPMPAAWQAGGVKSNAVTPRALAVGKVTHVGDGVALVVAEDRYTARDAVELVEVEYEPLPAVVDARKATEPGAPLIHEAAPNNICMEWECGSKEKADAAIASAEVVVKEEIINQRLIPTPMETRGCVARYDAATGEFTLWMTSQAPHVHRLLLTAFVFGIPETKLRCIAPNVGGGFGQKIFCYADYAFTMWAARRLGRPVKYVEERSENYKASTHGRDHVTEVEIAGTRDGKVTGLRVKTWANLGGYFSTIAGGIPTTLYGRIITGVYKIPAAHVKVWGVYTNTAMVDAYRGAGRPEASYLIERMMDRFAAEIGMDPAEVRRRNFIQPQDFPYDNGLGMLPYDSGNYEPALNKALQMVGYENFRKEQAEARKQGRYLGLGISSYVEICGVAPSAWIGAVGQGWGAGLFESANVRVHLTGKVVVTTGSLPHGQGVETTFAQIVADELGVPYEDVTIEWGDTLAAPFGYGTYGSRSLAVGGTAVHKSVQKIKEKAKIIAAHMLEAAPEDMVFENGKAYVKGSPDKAKTLAEIALQASLAYSLPPGVEPFLDETTYYDPPNCTFPFGTHIAIVEVDAETGKVELRRYVAVDDVGNIINPLIVEGQLHGGIAQGVAQALYEHGYYDEDGELRSSNLLEYAVPTAAMLPRYELDHTVTPSPVNPMGVKGAGEAGTIASAQAVMNAVIDALSPFGIKHLQMPATPERVWRAIQNSRQMRQAAD</sequence>
<keyword evidence="5" id="KW-1185">Reference proteome</keyword>
<dbReference type="Pfam" id="PF02738">
    <property type="entry name" value="MoCoBD_1"/>
    <property type="match status" value="1"/>
</dbReference>
<dbReference type="EMBL" id="QWLA01000023">
    <property type="protein sequence ID" value="RIH87065.1"/>
    <property type="molecule type" value="Genomic_DNA"/>
</dbReference>
<dbReference type="SUPFAM" id="SSF54665">
    <property type="entry name" value="CO dehydrogenase molybdoprotein N-domain-like"/>
    <property type="match status" value="1"/>
</dbReference>
<feature type="domain" description="Aldehyde oxidase/xanthine dehydrogenase a/b hammerhead" evidence="3">
    <location>
        <begin position="22"/>
        <end position="137"/>
    </location>
</feature>
<evidence type="ECO:0000313" key="5">
    <source>
        <dbReference type="Proteomes" id="UP000265341"/>
    </source>
</evidence>
<dbReference type="InterPro" id="IPR016208">
    <property type="entry name" value="Ald_Oxase/xanthine_DH-like"/>
</dbReference>
<dbReference type="InterPro" id="IPR046867">
    <property type="entry name" value="AldOxase/xan_DH_MoCoBD2"/>
</dbReference>
<dbReference type="InterPro" id="IPR008274">
    <property type="entry name" value="AldOxase/xan_DH_MoCoBD1"/>
</dbReference>
<dbReference type="RefSeq" id="WP_119277017.1">
    <property type="nucleotide sequence ID" value="NZ_QWLA01000023.1"/>
</dbReference>
<keyword evidence="1" id="KW-0500">Molybdenum</keyword>
<evidence type="ECO:0000256" key="1">
    <source>
        <dbReference type="ARBA" id="ARBA00022505"/>
    </source>
</evidence>
<dbReference type="Proteomes" id="UP000265341">
    <property type="component" value="Unassembled WGS sequence"/>
</dbReference>
<dbReference type="GO" id="GO:0008805">
    <property type="term" value="F:carbon-monoxide oxygenase activity"/>
    <property type="evidence" value="ECO:0007669"/>
    <property type="project" value="UniProtKB-EC"/>
</dbReference>
<dbReference type="PANTHER" id="PTHR11908">
    <property type="entry name" value="XANTHINE DEHYDROGENASE"/>
    <property type="match status" value="1"/>
</dbReference>
<comment type="caution">
    <text evidence="4">The sequence shown here is derived from an EMBL/GenBank/DDBJ whole genome shotgun (WGS) entry which is preliminary data.</text>
</comment>
<dbReference type="SUPFAM" id="SSF56003">
    <property type="entry name" value="Molybdenum cofactor-binding domain"/>
    <property type="match status" value="1"/>
</dbReference>
<dbReference type="InterPro" id="IPR037165">
    <property type="entry name" value="AldOxase/xan_DH_Mopterin-bd_sf"/>
</dbReference>
<dbReference type="SMART" id="SM01008">
    <property type="entry name" value="Ald_Xan_dh_C"/>
    <property type="match status" value="1"/>
</dbReference>
<evidence type="ECO:0000313" key="4">
    <source>
        <dbReference type="EMBL" id="RIH87065.1"/>
    </source>
</evidence>
<organism evidence="4 5">
    <name type="scientific">Calidithermus roseus</name>
    <dbReference type="NCBI Taxonomy" id="1644118"/>
    <lineage>
        <taxon>Bacteria</taxon>
        <taxon>Thermotogati</taxon>
        <taxon>Deinococcota</taxon>
        <taxon>Deinococci</taxon>
        <taxon>Thermales</taxon>
        <taxon>Thermaceae</taxon>
        <taxon>Calidithermus</taxon>
    </lineage>
</organism>